<keyword evidence="2" id="KW-1185">Reference proteome</keyword>
<proteinExistence type="predicted"/>
<accession>A0ABP1BIN5</accession>
<sequence length="119" mass="13146">MTQHITGARPDEVVHQGRCRHVAVPCQIMRASAPTAGTCLDMVLFKFVTSEDRQVTLRGCKGMVGTKPGLDEDLTLAQQACKSKLWPLFKKAKVAGKCTFWRAAELFIDDTHICPPSFV</sequence>
<evidence type="ECO:0000313" key="2">
    <source>
        <dbReference type="Proteomes" id="UP001497522"/>
    </source>
</evidence>
<evidence type="ECO:0000313" key="1">
    <source>
        <dbReference type="EMBL" id="CAK9875397.1"/>
    </source>
</evidence>
<protein>
    <submittedName>
        <fullName evidence="1">Uncharacterized protein</fullName>
    </submittedName>
</protein>
<organism evidence="1 2">
    <name type="scientific">Sphagnum jensenii</name>
    <dbReference type="NCBI Taxonomy" id="128206"/>
    <lineage>
        <taxon>Eukaryota</taxon>
        <taxon>Viridiplantae</taxon>
        <taxon>Streptophyta</taxon>
        <taxon>Embryophyta</taxon>
        <taxon>Bryophyta</taxon>
        <taxon>Sphagnophytina</taxon>
        <taxon>Sphagnopsida</taxon>
        <taxon>Sphagnales</taxon>
        <taxon>Sphagnaceae</taxon>
        <taxon>Sphagnum</taxon>
    </lineage>
</organism>
<name>A0ABP1BIN5_9BRYO</name>
<dbReference type="EMBL" id="OZ023705">
    <property type="protein sequence ID" value="CAK9875397.1"/>
    <property type="molecule type" value="Genomic_DNA"/>
</dbReference>
<gene>
    <name evidence="1" type="ORF">CSSPJE1EN2_LOCUS17646</name>
</gene>
<reference evidence="1" key="1">
    <citation type="submission" date="2024-03" db="EMBL/GenBank/DDBJ databases">
        <authorList>
            <consortium name="ELIXIR-Norway"/>
            <consortium name="Elixir Norway"/>
        </authorList>
    </citation>
    <scope>NUCLEOTIDE SEQUENCE</scope>
</reference>
<dbReference type="Proteomes" id="UP001497522">
    <property type="component" value="Chromosome 4"/>
</dbReference>